<keyword evidence="1" id="KW-0812">Transmembrane</keyword>
<protein>
    <submittedName>
        <fullName evidence="2">Uncharacterized protein</fullName>
    </submittedName>
</protein>
<keyword evidence="1" id="KW-0472">Membrane</keyword>
<name>A0ABW5EF67_9GAMM</name>
<feature type="transmembrane region" description="Helical" evidence="1">
    <location>
        <begin position="51"/>
        <end position="69"/>
    </location>
</feature>
<evidence type="ECO:0000313" key="3">
    <source>
        <dbReference type="Proteomes" id="UP001597425"/>
    </source>
</evidence>
<comment type="caution">
    <text evidence="2">The sequence shown here is derived from an EMBL/GenBank/DDBJ whole genome shotgun (WGS) entry which is preliminary data.</text>
</comment>
<keyword evidence="1" id="KW-1133">Transmembrane helix</keyword>
<sequence>MAHVITSSVIAFLAGLLAFYFGGRAVHSKARKRNCRESQLQKFLRESKESGFALIAGFSLCLPTLYAITEEPKRVALIVGGLVWATIVSAAAWYWYKEFPDVFHEQQ</sequence>
<feature type="transmembrane region" description="Helical" evidence="1">
    <location>
        <begin position="75"/>
        <end position="96"/>
    </location>
</feature>
<gene>
    <name evidence="2" type="ORF">ACFSKX_16395</name>
</gene>
<dbReference type="RefSeq" id="WP_265722804.1">
    <property type="nucleotide sequence ID" value="NZ_JAPIVK010000029.1"/>
</dbReference>
<evidence type="ECO:0000313" key="2">
    <source>
        <dbReference type="EMBL" id="MFD2312009.1"/>
    </source>
</evidence>
<proteinExistence type="predicted"/>
<keyword evidence="3" id="KW-1185">Reference proteome</keyword>
<evidence type="ECO:0000256" key="1">
    <source>
        <dbReference type="SAM" id="Phobius"/>
    </source>
</evidence>
<organism evidence="2 3">
    <name type="scientific">Microbulbifer halophilus</name>
    <dbReference type="NCBI Taxonomy" id="453963"/>
    <lineage>
        <taxon>Bacteria</taxon>
        <taxon>Pseudomonadati</taxon>
        <taxon>Pseudomonadota</taxon>
        <taxon>Gammaproteobacteria</taxon>
        <taxon>Cellvibrionales</taxon>
        <taxon>Microbulbiferaceae</taxon>
        <taxon>Microbulbifer</taxon>
    </lineage>
</organism>
<dbReference type="EMBL" id="JBHUJD010000026">
    <property type="protein sequence ID" value="MFD2312009.1"/>
    <property type="molecule type" value="Genomic_DNA"/>
</dbReference>
<feature type="transmembrane region" description="Helical" evidence="1">
    <location>
        <begin position="6"/>
        <end position="23"/>
    </location>
</feature>
<dbReference type="Proteomes" id="UP001597425">
    <property type="component" value="Unassembled WGS sequence"/>
</dbReference>
<accession>A0ABW5EF67</accession>
<reference evidence="3" key="1">
    <citation type="journal article" date="2019" name="Int. J. Syst. Evol. Microbiol.">
        <title>The Global Catalogue of Microorganisms (GCM) 10K type strain sequencing project: providing services to taxonomists for standard genome sequencing and annotation.</title>
        <authorList>
            <consortium name="The Broad Institute Genomics Platform"/>
            <consortium name="The Broad Institute Genome Sequencing Center for Infectious Disease"/>
            <person name="Wu L."/>
            <person name="Ma J."/>
        </authorList>
    </citation>
    <scope>NUCLEOTIDE SEQUENCE [LARGE SCALE GENOMIC DNA]</scope>
    <source>
        <strain evidence="3">KCTC 12848</strain>
    </source>
</reference>